<dbReference type="InterPro" id="IPR015915">
    <property type="entry name" value="Kelch-typ_b-propeller"/>
</dbReference>
<comment type="subcellular location">
    <subcellularLocation>
        <location evidence="1">Nucleus</location>
    </subcellularLocation>
</comment>
<dbReference type="PROSITE" id="PS50853">
    <property type="entry name" value="FN3"/>
    <property type="match status" value="1"/>
</dbReference>
<evidence type="ECO:0000313" key="10">
    <source>
        <dbReference type="EMBL" id="KAF2885743.1"/>
    </source>
</evidence>
<dbReference type="EMBL" id="VTPC01089728">
    <property type="protein sequence ID" value="KAF2885743.1"/>
    <property type="molecule type" value="Genomic_DNA"/>
</dbReference>
<dbReference type="SMART" id="SM00060">
    <property type="entry name" value="FN3"/>
    <property type="match status" value="2"/>
</dbReference>
<evidence type="ECO:0000313" key="11">
    <source>
        <dbReference type="Proteomes" id="UP000801492"/>
    </source>
</evidence>
<dbReference type="InterPro" id="IPR036116">
    <property type="entry name" value="FN3_sf"/>
</dbReference>
<evidence type="ECO:0000256" key="7">
    <source>
        <dbReference type="ARBA" id="ARBA00023306"/>
    </source>
</evidence>
<gene>
    <name evidence="10" type="ORF">ILUMI_20447</name>
</gene>
<organism evidence="10 11">
    <name type="scientific">Ignelater luminosus</name>
    <name type="common">Cucubano</name>
    <name type="synonym">Pyrophorus luminosus</name>
    <dbReference type="NCBI Taxonomy" id="2038154"/>
    <lineage>
        <taxon>Eukaryota</taxon>
        <taxon>Metazoa</taxon>
        <taxon>Ecdysozoa</taxon>
        <taxon>Arthropoda</taxon>
        <taxon>Hexapoda</taxon>
        <taxon>Insecta</taxon>
        <taxon>Pterygota</taxon>
        <taxon>Neoptera</taxon>
        <taxon>Endopterygota</taxon>
        <taxon>Coleoptera</taxon>
        <taxon>Polyphaga</taxon>
        <taxon>Elateriformia</taxon>
        <taxon>Elateroidea</taxon>
        <taxon>Elateridae</taxon>
        <taxon>Agrypninae</taxon>
        <taxon>Pyrophorini</taxon>
        <taxon>Ignelater</taxon>
    </lineage>
</organism>
<evidence type="ECO:0000256" key="6">
    <source>
        <dbReference type="ARBA" id="ARBA00023242"/>
    </source>
</evidence>
<dbReference type="Gene3D" id="2.120.10.80">
    <property type="entry name" value="Kelch-type beta propeller"/>
    <property type="match status" value="2"/>
</dbReference>
<keyword evidence="5" id="KW-0068">Autocatalytic cleavage</keyword>
<feature type="region of interest" description="Disordered" evidence="8">
    <location>
        <begin position="926"/>
        <end position="954"/>
    </location>
</feature>
<dbReference type="Proteomes" id="UP000801492">
    <property type="component" value="Unassembled WGS sequence"/>
</dbReference>
<keyword evidence="4" id="KW-0677">Repeat</keyword>
<dbReference type="AlphaFoldDB" id="A0A8K0CEA6"/>
<dbReference type="InterPro" id="IPR003961">
    <property type="entry name" value="FN3_dom"/>
</dbReference>
<evidence type="ECO:0000256" key="8">
    <source>
        <dbReference type="SAM" id="MobiDB-lite"/>
    </source>
</evidence>
<dbReference type="FunFam" id="2.120.10.80:FF:000008">
    <property type="entry name" value="host cell factor 1 isoform X1"/>
    <property type="match status" value="1"/>
</dbReference>
<evidence type="ECO:0000256" key="5">
    <source>
        <dbReference type="ARBA" id="ARBA00022813"/>
    </source>
</evidence>
<keyword evidence="3" id="KW-0597">Phosphoprotein</keyword>
<sequence>MAGKALQWKLVTNPTGPQPRPRHGHRAVAIKDLMVVFGGGNEGIVDELHVYNTATNQWFVPVIKGEIPPGCAAYGFVVDGTRLLVFGGMVEYGKYSNDLYELQASRWEWKKLKPKPPKTGPPPCPRLGHSFTLVTNKVYLFGGLANDSDDPKNNIPRYLNDLYALDIRVSPVQWEIPVTHGPTPPPRESHTGVAYVDKSQGKSYLVIYGGMSGCRLGDLWCLNTDTLSWNKPQVSGIMPLPRSLHTSTLIGHKMYVFGGWVPVVADDVKTATNEKEWKCTSTMACLNLETMHWEDLVISNVEGSLPCARAGHCAVGINTRLYVWSGRDGYRKAWNNQVCCKDLWYLEVDKPQAPGRVSLVKAGTHSLEVNWSGSPSIQSYILQIQKYDLPHPPTTTPKPTQQPAVVPPLIASPKPAQTAVAPLLTSASPGTSATIPKSPVQVATTVGATTTSRVVAPVIRVRGPPPKVVVTSPQVILTTVGSQANTTTANVDNTITKTAQTGMSGIQALAAAAAATQKITVAPQTSPIKIATSNVRLQSAGPVVRQAGPQLAQGKQLILQKGGAVLQKGNMQPQIVTLVKTSTGMTVATLPKGNVQNQAKGQTMIQQQGKNAIVKILPSTSGSKVLTTTMKPLPSNVIQMNKATGKLVLSKNASGQLQTLSNQQVLVVGSTNAGLRTIQTVSQAQAVSVAQPKTTTVHMQPVTSVANLQSVKLSGKPITISMPVGTTKTVTLSKGTKQVMLGGKPVTVQVAGSKTFTLLGNQIQQLQPGVSSVQKIVRLPSTSTVVTTTTNAGDQPKLMVVQRPKQPTATIAATSFDGPATTDAALAALAAEAGLIDPEPSKDATGDKEMGDVEQGVMVIQAEDHTNEGSGDTDGVSSAEAASVGLFGGNSLYQKIGLKGGSKLRLGLFGGSPVGLPGQNLPCRIGLFGGSKDPPDGNETQDSGIGSQESINGNITIKTEDENEHDEYNVEFGDNASKDSSATLSTTENEALIKADPDASDDAMQPVVNEKKPETGDALSALASAALHHSKDFKTESKDIKSDKDIWYTVGFIKGTSFDVQSYFLCEDDDSCFTVDNLPDFSHLPRINLEPGTAYKFRVAAINSVGRGEWSEVSAFKTCLPGFPGAPSAIKIAKSTDGAHLSWEPPSAAQGEILEYSVYLAVRSNAKDKPAGSASQMAFVRVYCGASNTCTVPNASLAAAHLDTTTKAAIIFRIAARNDKGYGPATQVRWLQDPQAANKTAKRGPENLQTNVKKLKMMDKEEL</sequence>
<protein>
    <recommendedName>
        <fullName evidence="9">Fibronectin type-III domain-containing protein</fullName>
    </recommendedName>
</protein>
<dbReference type="SUPFAM" id="SSF117281">
    <property type="entry name" value="Kelch motif"/>
    <property type="match status" value="1"/>
</dbReference>
<comment type="caution">
    <text evidence="10">The sequence shown here is derived from an EMBL/GenBank/DDBJ whole genome shotgun (WGS) entry which is preliminary data.</text>
</comment>
<keyword evidence="6" id="KW-0539">Nucleus</keyword>
<dbReference type="GO" id="GO:0006338">
    <property type="term" value="P:chromatin remodeling"/>
    <property type="evidence" value="ECO:0007669"/>
    <property type="project" value="TreeGrafter"/>
</dbReference>
<dbReference type="OrthoDB" id="10001928at2759"/>
<dbReference type="InterPro" id="IPR013783">
    <property type="entry name" value="Ig-like_fold"/>
</dbReference>
<dbReference type="SUPFAM" id="SSF49265">
    <property type="entry name" value="Fibronectin type III"/>
    <property type="match status" value="1"/>
</dbReference>
<evidence type="ECO:0000259" key="9">
    <source>
        <dbReference type="PROSITE" id="PS50853"/>
    </source>
</evidence>
<evidence type="ECO:0000256" key="2">
    <source>
        <dbReference type="ARBA" id="ARBA00022441"/>
    </source>
</evidence>
<dbReference type="InterPro" id="IPR043536">
    <property type="entry name" value="HCF1/2"/>
</dbReference>
<accession>A0A8K0CEA6</accession>
<name>A0A8K0CEA6_IGNLU</name>
<dbReference type="CDD" id="cd00063">
    <property type="entry name" value="FN3"/>
    <property type="match status" value="2"/>
</dbReference>
<keyword evidence="7" id="KW-0131">Cell cycle</keyword>
<dbReference type="Pfam" id="PF13854">
    <property type="entry name" value="Kelch_HCF"/>
    <property type="match status" value="1"/>
</dbReference>
<evidence type="ECO:0000256" key="4">
    <source>
        <dbReference type="ARBA" id="ARBA00022737"/>
    </source>
</evidence>
<feature type="domain" description="Fibronectin type-III" evidence="9">
    <location>
        <begin position="1029"/>
        <end position="1121"/>
    </location>
</feature>
<dbReference type="Gene3D" id="6.10.250.2590">
    <property type="match status" value="1"/>
</dbReference>
<dbReference type="PANTHER" id="PTHR46003">
    <property type="entry name" value="HOST CELL FACTOR"/>
    <property type="match status" value="1"/>
</dbReference>
<evidence type="ECO:0000256" key="1">
    <source>
        <dbReference type="ARBA" id="ARBA00004123"/>
    </source>
</evidence>
<dbReference type="GO" id="GO:0003713">
    <property type="term" value="F:transcription coactivator activity"/>
    <property type="evidence" value="ECO:0007669"/>
    <property type="project" value="TreeGrafter"/>
</dbReference>
<dbReference type="PANTHER" id="PTHR46003:SF1">
    <property type="entry name" value="HOST CELL FACTOR"/>
    <property type="match status" value="1"/>
</dbReference>
<dbReference type="InterPro" id="IPR059124">
    <property type="entry name" value="Kelch_HCF"/>
</dbReference>
<dbReference type="FunFam" id="2.120.10.80:FF:000015">
    <property type="entry name" value="host cell factor 1 isoform X1"/>
    <property type="match status" value="1"/>
</dbReference>
<proteinExistence type="predicted"/>
<feature type="compositionally biased region" description="Polar residues" evidence="8">
    <location>
        <begin position="938"/>
        <end position="954"/>
    </location>
</feature>
<dbReference type="GO" id="GO:0035097">
    <property type="term" value="C:histone methyltransferase complex"/>
    <property type="evidence" value="ECO:0007669"/>
    <property type="project" value="TreeGrafter"/>
</dbReference>
<keyword evidence="2" id="KW-0880">Kelch repeat</keyword>
<dbReference type="Gene3D" id="2.60.40.10">
    <property type="entry name" value="Immunoglobulins"/>
    <property type="match status" value="2"/>
</dbReference>
<keyword evidence="11" id="KW-1185">Reference proteome</keyword>
<evidence type="ECO:0000256" key="3">
    <source>
        <dbReference type="ARBA" id="ARBA00022553"/>
    </source>
</evidence>
<reference evidence="10" key="1">
    <citation type="submission" date="2019-08" db="EMBL/GenBank/DDBJ databases">
        <title>The genome of the North American firefly Photinus pyralis.</title>
        <authorList>
            <consortium name="Photinus pyralis genome working group"/>
            <person name="Fallon T.R."/>
            <person name="Sander Lower S.E."/>
            <person name="Weng J.-K."/>
        </authorList>
    </citation>
    <scope>NUCLEOTIDE SEQUENCE</scope>
    <source>
        <strain evidence="10">TRF0915ILg1</strain>
        <tissue evidence="10">Whole body</tissue>
    </source>
</reference>